<dbReference type="RefSeq" id="WP_123783870.1">
    <property type="nucleotide sequence ID" value="NZ_RKIK01000156.1"/>
</dbReference>
<dbReference type="Proteomes" id="UP000278792">
    <property type="component" value="Unassembled WGS sequence"/>
</dbReference>
<name>A0A3N3DRI6_9VIBR</name>
<gene>
    <name evidence="2" type="ORF">EGH82_23050</name>
</gene>
<protein>
    <submittedName>
        <fullName evidence="2">GIY-YIG nuclease family protein</fullName>
    </submittedName>
</protein>
<dbReference type="InterPro" id="IPR025579">
    <property type="entry name" value="DUF4357"/>
</dbReference>
<dbReference type="EMBL" id="RKIK01000156">
    <property type="protein sequence ID" value="ROV57117.1"/>
    <property type="molecule type" value="Genomic_DNA"/>
</dbReference>
<feature type="domain" description="GIY-YIG" evidence="1">
    <location>
        <begin position="50"/>
        <end position="128"/>
    </location>
</feature>
<sequence>MRNIGRTIRIYLDDGSISGIRHAEIVNWTGQAISSPRTQVKSLSSWEESKKPGVYFLFGIDEDSGNSAVYIGEAENVLDRLQSHIANKDFWNEVVFFTSKDENLTKSHVKYLESRLVQFAKTAGRYVVLNGNEPQQPVLPRGDRDAMEEFLSNIRVLLGVIGHKALESLAQHEIPKPVASPVNEDIANTSSESHFSLKIKGISAQAMLTDEGIVVLTNSEVASKIRDSLSGGYQKLRMELIETGVLLKDSDGILRFTRDRLFTSPSQAAAIIAGYAINGRHHWRTENGKTLKEVEESESVSI</sequence>
<dbReference type="CDD" id="cd10447">
    <property type="entry name" value="GIY-YIG_unchar_2"/>
    <property type="match status" value="1"/>
</dbReference>
<reference evidence="2 3" key="1">
    <citation type="submission" date="2018-11" db="EMBL/GenBank/DDBJ databases">
        <title>Vibrio ponticus strain CAIM 1751 pathogenic for the snapper Lutjanus guttatus.</title>
        <authorList>
            <person name="Soto-Rodriguez S."/>
            <person name="Lozano-Olvera R."/>
            <person name="Gomez-Gil B."/>
        </authorList>
    </citation>
    <scope>NUCLEOTIDE SEQUENCE [LARGE SCALE GENOMIC DNA]</scope>
    <source>
        <strain evidence="2 3">CAIM 1751</strain>
    </source>
</reference>
<dbReference type="InterPro" id="IPR000305">
    <property type="entry name" value="GIY-YIG_endonuc"/>
</dbReference>
<dbReference type="PROSITE" id="PS50164">
    <property type="entry name" value="GIY_YIG"/>
    <property type="match status" value="1"/>
</dbReference>
<comment type="caution">
    <text evidence="2">The sequence shown here is derived from an EMBL/GenBank/DDBJ whole genome shotgun (WGS) entry which is preliminary data.</text>
</comment>
<evidence type="ECO:0000259" key="1">
    <source>
        <dbReference type="PROSITE" id="PS50164"/>
    </source>
</evidence>
<accession>A0A3N3DRI6</accession>
<dbReference type="Pfam" id="PF14267">
    <property type="entry name" value="DUF4357"/>
    <property type="match status" value="1"/>
</dbReference>
<evidence type="ECO:0000313" key="3">
    <source>
        <dbReference type="Proteomes" id="UP000278792"/>
    </source>
</evidence>
<proteinExistence type="predicted"/>
<organism evidence="2 3">
    <name type="scientific">Vibrio ponticus</name>
    <dbReference type="NCBI Taxonomy" id="265668"/>
    <lineage>
        <taxon>Bacteria</taxon>
        <taxon>Pseudomonadati</taxon>
        <taxon>Pseudomonadota</taxon>
        <taxon>Gammaproteobacteria</taxon>
        <taxon>Vibrionales</taxon>
        <taxon>Vibrionaceae</taxon>
        <taxon>Vibrio</taxon>
    </lineage>
</organism>
<evidence type="ECO:0000313" key="2">
    <source>
        <dbReference type="EMBL" id="ROV57117.1"/>
    </source>
</evidence>
<dbReference type="AlphaFoldDB" id="A0A3N3DRI6"/>